<dbReference type="SFLD" id="SFLDG01129">
    <property type="entry name" value="C1.5:_HAD__Beta-PGM__Phosphata"/>
    <property type="match status" value="1"/>
</dbReference>
<name>A0ABZ0HV31_9HYPH</name>
<dbReference type="InterPro" id="IPR023214">
    <property type="entry name" value="HAD_sf"/>
</dbReference>
<dbReference type="NCBIfam" id="TIGR01509">
    <property type="entry name" value="HAD-SF-IA-v3"/>
    <property type="match status" value="1"/>
</dbReference>
<evidence type="ECO:0000313" key="1">
    <source>
        <dbReference type="EMBL" id="WOJ90647.1"/>
    </source>
</evidence>
<dbReference type="InterPro" id="IPR036412">
    <property type="entry name" value="HAD-like_sf"/>
</dbReference>
<dbReference type="Proteomes" id="UP001626536">
    <property type="component" value="Chromosome"/>
</dbReference>
<keyword evidence="2" id="KW-1185">Reference proteome</keyword>
<dbReference type="InterPro" id="IPR023198">
    <property type="entry name" value="PGP-like_dom2"/>
</dbReference>
<dbReference type="Gene3D" id="1.10.150.240">
    <property type="entry name" value="Putative phosphatase, domain 2"/>
    <property type="match status" value="1"/>
</dbReference>
<dbReference type="Gene3D" id="3.40.50.1000">
    <property type="entry name" value="HAD superfamily/HAD-like"/>
    <property type="match status" value="1"/>
</dbReference>
<dbReference type="GO" id="GO:0016787">
    <property type="term" value="F:hydrolase activity"/>
    <property type="evidence" value="ECO:0007669"/>
    <property type="project" value="UniProtKB-KW"/>
</dbReference>
<dbReference type="PANTHER" id="PTHR43611">
    <property type="entry name" value="ALPHA-D-GLUCOSE 1-PHOSPHATE PHOSPHATASE"/>
    <property type="match status" value="1"/>
</dbReference>
<keyword evidence="1" id="KW-0378">Hydrolase</keyword>
<dbReference type="InterPro" id="IPR006439">
    <property type="entry name" value="HAD-SF_hydro_IA"/>
</dbReference>
<organism evidence="1 2">
    <name type="scientific">Methylocapsa polymorpha</name>
    <dbReference type="NCBI Taxonomy" id="3080828"/>
    <lineage>
        <taxon>Bacteria</taxon>
        <taxon>Pseudomonadati</taxon>
        <taxon>Pseudomonadota</taxon>
        <taxon>Alphaproteobacteria</taxon>
        <taxon>Hyphomicrobiales</taxon>
        <taxon>Beijerinckiaceae</taxon>
        <taxon>Methylocapsa</taxon>
    </lineage>
</organism>
<proteinExistence type="predicted"/>
<dbReference type="RefSeq" id="WP_407340232.1">
    <property type="nucleotide sequence ID" value="NZ_CP136862.1"/>
</dbReference>
<gene>
    <name evidence="1" type="ORF">RZS28_04970</name>
</gene>
<dbReference type="SFLD" id="SFLDS00003">
    <property type="entry name" value="Haloacid_Dehalogenase"/>
    <property type="match status" value="1"/>
</dbReference>
<sequence>MVAAIIDMARCPREAGHEIKQWTPRRSLDRKVHDVTAPSPTLIFDLGNVLIRHDNELLYDRLAACCADPAAARPHLAAWLSDEDIGCGRLSIEALHARLAADHGFEETYAHFLELWSSHFSEEPGMEPVIRALARRHRVVLFSNTNAAHVEHIRANYQVFDHLHAAYLSHELGLVKPDADSFLKVLEMEGRPAEDCIFIDDRAENTAAAAALGMRTVTFAGRHACLAELDRYGVPLEF</sequence>
<reference evidence="1 2" key="1">
    <citation type="submission" date="2023-10" db="EMBL/GenBank/DDBJ databases">
        <title>Novel methanotroph of the genus Methylocapsa from a subarctic wetland.</title>
        <authorList>
            <person name="Belova S.E."/>
            <person name="Oshkin I.Y."/>
            <person name="Miroshnikov K."/>
            <person name="Dedysh S.N."/>
        </authorList>
    </citation>
    <scope>NUCLEOTIDE SEQUENCE [LARGE SCALE GENOMIC DNA]</scope>
    <source>
        <strain evidence="1 2">RX1</strain>
    </source>
</reference>
<dbReference type="Pfam" id="PF00702">
    <property type="entry name" value="Hydrolase"/>
    <property type="match status" value="1"/>
</dbReference>
<evidence type="ECO:0000313" key="2">
    <source>
        <dbReference type="Proteomes" id="UP001626536"/>
    </source>
</evidence>
<dbReference type="PANTHER" id="PTHR43611:SF3">
    <property type="entry name" value="FLAVIN MONONUCLEOTIDE HYDROLASE 1, CHLOROPLATIC"/>
    <property type="match status" value="1"/>
</dbReference>
<protein>
    <submittedName>
        <fullName evidence="1">HAD-IA family hydrolase</fullName>
    </submittedName>
</protein>
<dbReference type="SUPFAM" id="SSF56784">
    <property type="entry name" value="HAD-like"/>
    <property type="match status" value="1"/>
</dbReference>
<dbReference type="EMBL" id="CP136862">
    <property type="protein sequence ID" value="WOJ90647.1"/>
    <property type="molecule type" value="Genomic_DNA"/>
</dbReference>
<accession>A0ABZ0HV31</accession>